<evidence type="ECO:0000256" key="3">
    <source>
        <dbReference type="ARBA" id="ARBA00021356"/>
    </source>
</evidence>
<keyword evidence="12" id="KW-0670">Pyruvate</keyword>
<name>A0ABN0D112_9FIRM</name>
<accession>A0ABN0D112</accession>
<protein>
    <recommendedName>
        <fullName evidence="3 10">Pyruvate formate-lyase-activating enzyme</fullName>
        <ecNumber evidence="10">1.97.1.4</ecNumber>
    </recommendedName>
</protein>
<dbReference type="RefSeq" id="WP_007391765.1">
    <property type="nucleotide sequence ID" value="NZ_AFIJ01000044.1"/>
</dbReference>
<keyword evidence="4 10" id="KW-0004">4Fe-4S</keyword>
<organism evidence="12 13">
    <name type="scientific">Megasphaera lornae</name>
    <dbReference type="NCBI Taxonomy" id="1000568"/>
    <lineage>
        <taxon>Bacteria</taxon>
        <taxon>Bacillati</taxon>
        <taxon>Bacillota</taxon>
        <taxon>Negativicutes</taxon>
        <taxon>Veillonellales</taxon>
        <taxon>Veillonellaceae</taxon>
        <taxon>Megasphaera</taxon>
    </lineage>
</organism>
<evidence type="ECO:0000256" key="8">
    <source>
        <dbReference type="ARBA" id="ARBA00023004"/>
    </source>
</evidence>
<evidence type="ECO:0000256" key="2">
    <source>
        <dbReference type="ARBA" id="ARBA00009777"/>
    </source>
</evidence>
<evidence type="ECO:0000256" key="1">
    <source>
        <dbReference type="ARBA" id="ARBA00003141"/>
    </source>
</evidence>
<dbReference type="InterPro" id="IPR013785">
    <property type="entry name" value="Aldolase_TIM"/>
</dbReference>
<feature type="domain" description="Radical SAM core" evidence="11">
    <location>
        <begin position="18"/>
        <end position="249"/>
    </location>
</feature>
<comment type="subcellular location">
    <subcellularLocation>
        <location evidence="10">Cytoplasm</location>
    </subcellularLocation>
</comment>
<keyword evidence="13" id="KW-1185">Reference proteome</keyword>
<comment type="function">
    <text evidence="1 10">Activation of pyruvate formate-lyase under anaerobic conditions by generation of an organic free radical, using S-adenosylmethionine and reduced flavodoxin as cosubstrates to produce 5'-deoxy-adenosine.</text>
</comment>
<keyword evidence="8 10" id="KW-0408">Iron</keyword>
<dbReference type="EMBL" id="AFIJ01000044">
    <property type="protein sequence ID" value="EGL38391.1"/>
    <property type="molecule type" value="Genomic_DNA"/>
</dbReference>
<evidence type="ECO:0000256" key="4">
    <source>
        <dbReference type="ARBA" id="ARBA00022485"/>
    </source>
</evidence>
<dbReference type="CDD" id="cd01335">
    <property type="entry name" value="Radical_SAM"/>
    <property type="match status" value="1"/>
</dbReference>
<dbReference type="PROSITE" id="PS51918">
    <property type="entry name" value="RADICAL_SAM"/>
    <property type="match status" value="1"/>
</dbReference>
<dbReference type="SFLD" id="SFLDS00029">
    <property type="entry name" value="Radical_SAM"/>
    <property type="match status" value="1"/>
</dbReference>
<comment type="caution">
    <text evidence="12">The sequence shown here is derived from an EMBL/GenBank/DDBJ whole genome shotgun (WGS) entry which is preliminary data.</text>
</comment>
<dbReference type="InterPro" id="IPR007197">
    <property type="entry name" value="rSAM"/>
</dbReference>
<dbReference type="PANTHER" id="PTHR30352:SF5">
    <property type="entry name" value="PYRUVATE FORMATE-LYASE 1-ACTIVATING ENZYME"/>
    <property type="match status" value="1"/>
</dbReference>
<dbReference type="PROSITE" id="PS01087">
    <property type="entry name" value="RADICAL_ACTIVATING"/>
    <property type="match status" value="1"/>
</dbReference>
<dbReference type="InterPro" id="IPR001989">
    <property type="entry name" value="Radical_activat_CS"/>
</dbReference>
<keyword evidence="10" id="KW-0963">Cytoplasm</keyword>
<dbReference type="Proteomes" id="UP000004018">
    <property type="component" value="Unassembled WGS sequence"/>
</dbReference>
<evidence type="ECO:0000256" key="6">
    <source>
        <dbReference type="ARBA" id="ARBA00022723"/>
    </source>
</evidence>
<dbReference type="InterPro" id="IPR058240">
    <property type="entry name" value="rSAM_sf"/>
</dbReference>
<evidence type="ECO:0000313" key="13">
    <source>
        <dbReference type="Proteomes" id="UP000004018"/>
    </source>
</evidence>
<evidence type="ECO:0000259" key="11">
    <source>
        <dbReference type="PROSITE" id="PS51918"/>
    </source>
</evidence>
<evidence type="ECO:0000313" key="12">
    <source>
        <dbReference type="EMBL" id="EGL38391.1"/>
    </source>
</evidence>
<dbReference type="PANTHER" id="PTHR30352">
    <property type="entry name" value="PYRUVATE FORMATE-LYASE-ACTIVATING ENZYME"/>
    <property type="match status" value="1"/>
</dbReference>
<evidence type="ECO:0000256" key="9">
    <source>
        <dbReference type="ARBA" id="ARBA00023014"/>
    </source>
</evidence>
<dbReference type="InterPro" id="IPR012839">
    <property type="entry name" value="Organic_radical_activase"/>
</dbReference>
<dbReference type="GO" id="GO:0043365">
    <property type="term" value="F:[formate-C-acetyltransferase]-activating enzyme activity"/>
    <property type="evidence" value="ECO:0007669"/>
    <property type="project" value="UniProtKB-EC"/>
</dbReference>
<dbReference type="InterPro" id="IPR034457">
    <property type="entry name" value="Organic_radical-activating"/>
</dbReference>
<keyword evidence="7 10" id="KW-0560">Oxidoreductase</keyword>
<dbReference type="PIRSF" id="PIRSF000371">
    <property type="entry name" value="PFL_act_enz"/>
    <property type="match status" value="1"/>
</dbReference>
<keyword evidence="9 10" id="KW-0411">Iron-sulfur</keyword>
<gene>
    <name evidence="12" type="primary">pflA</name>
    <name evidence="12" type="ORF">HMPREF1039_1505</name>
</gene>
<dbReference type="EC" id="1.97.1.4" evidence="10"/>
<reference evidence="12 13" key="1">
    <citation type="submission" date="2011-04" db="EMBL/GenBank/DDBJ databases">
        <authorList>
            <person name="Harkins D.M."/>
            <person name="Madupu R."/>
            <person name="Durkin A.S."/>
            <person name="Torralba M."/>
            <person name="Methe B."/>
            <person name="Sutton G.G."/>
            <person name="Nelson K.E."/>
        </authorList>
    </citation>
    <scope>NUCLEOTIDE SEQUENCE [LARGE SCALE GENOMIC DNA]</scope>
    <source>
        <strain evidence="12 13">UPII 199-6</strain>
    </source>
</reference>
<evidence type="ECO:0000256" key="10">
    <source>
        <dbReference type="RuleBase" id="RU362053"/>
    </source>
</evidence>
<dbReference type="Gene3D" id="3.20.20.70">
    <property type="entry name" value="Aldolase class I"/>
    <property type="match status" value="1"/>
</dbReference>
<dbReference type="NCBIfam" id="TIGR02493">
    <property type="entry name" value="PFLA"/>
    <property type="match status" value="1"/>
</dbReference>
<comment type="cofactor">
    <cofactor evidence="10">
        <name>[4Fe-4S] cluster</name>
        <dbReference type="ChEBI" id="CHEBI:49883"/>
    </cofactor>
    <text evidence="10">Binds 1 [4Fe-4S] cluster. The cluster is coordinated with 3 cysteines and an exchangeable S-adenosyl-L-methionine.</text>
</comment>
<sequence length="249" mass="28672">MMNTYPGKIYATESFGAVDGPGVRFIVFLQGCRMRCRYCHNPETWQEGKYSSYTLQYASDILREALRYRTYWKNGGGITVSGGEPLLQLDFVRELFTLAKERGIHTVLDTAGNPFTTAEPFFSKFKKVCEVTDLFMLDLKEMNEQKHQKLTGQTNKNIHDMARYLSKHGHAMWIRHVLVPGWTDTKENLTALHDFIYTLHTVKRVEILPYHTMGTVKWEKLQLPYTLSAVVPPTEAEIIRAKQLIGAFD</sequence>
<dbReference type="Pfam" id="PF04055">
    <property type="entry name" value="Radical_SAM"/>
    <property type="match status" value="1"/>
</dbReference>
<comment type="catalytic activity">
    <reaction evidence="10">
        <text>glycyl-[formate C-acetyltransferase] + reduced [flavodoxin] + S-adenosyl-L-methionine = glycin-2-yl radical-[formate C-acetyltransferase] + semiquinone [flavodoxin] + 5'-deoxyadenosine + L-methionine + H(+)</text>
        <dbReference type="Rhea" id="RHEA:19225"/>
        <dbReference type="Rhea" id="RHEA-COMP:10622"/>
        <dbReference type="Rhea" id="RHEA-COMP:12190"/>
        <dbReference type="Rhea" id="RHEA-COMP:12191"/>
        <dbReference type="Rhea" id="RHEA-COMP:14480"/>
        <dbReference type="ChEBI" id="CHEBI:15378"/>
        <dbReference type="ChEBI" id="CHEBI:17319"/>
        <dbReference type="ChEBI" id="CHEBI:29947"/>
        <dbReference type="ChEBI" id="CHEBI:32722"/>
        <dbReference type="ChEBI" id="CHEBI:57618"/>
        <dbReference type="ChEBI" id="CHEBI:57844"/>
        <dbReference type="ChEBI" id="CHEBI:59789"/>
        <dbReference type="ChEBI" id="CHEBI:140311"/>
        <dbReference type="EC" id="1.97.1.4"/>
    </reaction>
</comment>
<proteinExistence type="inferred from homology"/>
<keyword evidence="6 10" id="KW-0479">Metal-binding</keyword>
<dbReference type="InterPro" id="IPR012838">
    <property type="entry name" value="PFL1_activating"/>
</dbReference>
<comment type="similarity">
    <text evidence="2 10">Belongs to the organic radical-activating enzymes family.</text>
</comment>
<keyword evidence="5 10" id="KW-0949">S-adenosyl-L-methionine</keyword>
<evidence type="ECO:0000256" key="5">
    <source>
        <dbReference type="ARBA" id="ARBA00022691"/>
    </source>
</evidence>
<evidence type="ECO:0000256" key="7">
    <source>
        <dbReference type="ARBA" id="ARBA00023002"/>
    </source>
</evidence>
<dbReference type="SFLD" id="SFLDG01066">
    <property type="entry name" value="organic_radical-activating_enz"/>
    <property type="match status" value="1"/>
</dbReference>
<dbReference type="SUPFAM" id="SSF102114">
    <property type="entry name" value="Radical SAM enzymes"/>
    <property type="match status" value="1"/>
</dbReference>